<accession>A0A4P7W2L9</accession>
<reference evidence="2" key="1">
    <citation type="submission" date="2019-02" db="EMBL/GenBank/DDBJ databases">
        <title>Isolation and identification of novel species under the genus Muribaculum.</title>
        <authorList>
            <person name="Miyake S."/>
            <person name="Ding Y."/>
            <person name="Low A."/>
            <person name="Soh M."/>
            <person name="Seedorf H."/>
        </authorList>
    </citation>
    <scope>NUCLEOTIDE SEQUENCE [LARGE SCALE GENOMIC DNA]</scope>
    <source>
        <strain evidence="2">H5</strain>
    </source>
</reference>
<gene>
    <name evidence="1" type="ORF">E7747_07870</name>
</gene>
<sequence>MEYNIEGANYAKCWSCGNGFSGPIAAVAHYANINLDTDWLHALEETARQGGIVITPIERQRDLSIAAAVKSNQSSFLRQQLEASGLTEADVMASIIEGDRSCSAPHSAKVV</sequence>
<evidence type="ECO:0000313" key="2">
    <source>
        <dbReference type="Proteomes" id="UP000297149"/>
    </source>
</evidence>
<dbReference type="EMBL" id="CP039396">
    <property type="protein sequence ID" value="QCD42199.1"/>
    <property type="molecule type" value="Genomic_DNA"/>
</dbReference>
<organism evidence="1 2">
    <name type="scientific">Duncaniella dubosii</name>
    <dbReference type="NCBI Taxonomy" id="2518971"/>
    <lineage>
        <taxon>Bacteria</taxon>
        <taxon>Pseudomonadati</taxon>
        <taxon>Bacteroidota</taxon>
        <taxon>Bacteroidia</taxon>
        <taxon>Bacteroidales</taxon>
        <taxon>Muribaculaceae</taxon>
        <taxon>Duncaniella</taxon>
    </lineage>
</organism>
<dbReference type="AlphaFoldDB" id="A0A4P7W2L9"/>
<keyword evidence="2" id="KW-1185">Reference proteome</keyword>
<proteinExistence type="predicted"/>
<evidence type="ECO:0000313" key="1">
    <source>
        <dbReference type="EMBL" id="QCD42199.1"/>
    </source>
</evidence>
<protein>
    <submittedName>
        <fullName evidence="1">Uncharacterized protein</fullName>
    </submittedName>
</protein>
<dbReference type="RefSeq" id="WP_136415233.1">
    <property type="nucleotide sequence ID" value="NZ_CP039396.1"/>
</dbReference>
<name>A0A4P7W2L9_9BACT</name>
<dbReference type="KEGG" id="ddb:E7747_07870"/>
<dbReference type="Proteomes" id="UP000297149">
    <property type="component" value="Chromosome"/>
</dbReference>